<dbReference type="Pfam" id="PF02951">
    <property type="entry name" value="GSH-S_N"/>
    <property type="match status" value="1"/>
</dbReference>
<comment type="caution">
    <text evidence="2">The sequence shown here is derived from an EMBL/GenBank/DDBJ whole genome shotgun (WGS) entry which is preliminary data.</text>
</comment>
<name>A0A7C3GCV1_9PROT</name>
<gene>
    <name evidence="2" type="ORF">ENJ46_01920</name>
</gene>
<feature type="domain" description="Prokaryotic glutathione synthetase N-terminal" evidence="1">
    <location>
        <begin position="4"/>
        <end position="54"/>
    </location>
</feature>
<protein>
    <submittedName>
        <fullName evidence="2">Glutathione synthase</fullName>
    </submittedName>
</protein>
<sequence length="54" mass="6009">MTYRIAFQMDPMEGVDIDADTTFALAEVAQARGYTLFSYGPEDLAYNAGRVQAR</sequence>
<reference evidence="2" key="1">
    <citation type="journal article" date="2020" name="mSystems">
        <title>Genome- and Community-Level Interaction Insights into Carbon Utilization and Element Cycling Functions of Hydrothermarchaeota in Hydrothermal Sediment.</title>
        <authorList>
            <person name="Zhou Z."/>
            <person name="Liu Y."/>
            <person name="Xu W."/>
            <person name="Pan J."/>
            <person name="Luo Z.H."/>
            <person name="Li M."/>
        </authorList>
    </citation>
    <scope>NUCLEOTIDE SEQUENCE [LARGE SCALE GENOMIC DNA]</scope>
    <source>
        <strain evidence="2">HyVt-489</strain>
    </source>
</reference>
<proteinExistence type="predicted"/>
<dbReference type="EMBL" id="DRMN01000129">
    <property type="protein sequence ID" value="HFB54655.1"/>
    <property type="molecule type" value="Genomic_DNA"/>
</dbReference>
<dbReference type="AlphaFoldDB" id="A0A7C3GCV1"/>
<evidence type="ECO:0000313" key="2">
    <source>
        <dbReference type="EMBL" id="HFB54655.1"/>
    </source>
</evidence>
<dbReference type="SUPFAM" id="SSF52440">
    <property type="entry name" value="PreATP-grasp domain"/>
    <property type="match status" value="1"/>
</dbReference>
<dbReference type="Gene3D" id="3.40.50.20">
    <property type="match status" value="1"/>
</dbReference>
<feature type="non-terminal residue" evidence="2">
    <location>
        <position position="54"/>
    </location>
</feature>
<accession>A0A7C3GCV1</accession>
<dbReference type="GO" id="GO:0004363">
    <property type="term" value="F:glutathione synthase activity"/>
    <property type="evidence" value="ECO:0007669"/>
    <property type="project" value="InterPro"/>
</dbReference>
<evidence type="ECO:0000313" key="3">
    <source>
        <dbReference type="Proteomes" id="UP000886042"/>
    </source>
</evidence>
<dbReference type="InterPro" id="IPR016185">
    <property type="entry name" value="PreATP-grasp_dom_sf"/>
</dbReference>
<dbReference type="Proteomes" id="UP000886042">
    <property type="component" value="Unassembled WGS sequence"/>
</dbReference>
<evidence type="ECO:0000259" key="1">
    <source>
        <dbReference type="Pfam" id="PF02951"/>
    </source>
</evidence>
<dbReference type="InterPro" id="IPR004215">
    <property type="entry name" value="GSHS_N"/>
</dbReference>
<organism evidence="2 3">
    <name type="scientific">Hellea balneolensis</name>
    <dbReference type="NCBI Taxonomy" id="287478"/>
    <lineage>
        <taxon>Bacteria</taxon>
        <taxon>Pseudomonadati</taxon>
        <taxon>Pseudomonadota</taxon>
        <taxon>Alphaproteobacteria</taxon>
        <taxon>Maricaulales</taxon>
        <taxon>Robiginitomaculaceae</taxon>
        <taxon>Hellea</taxon>
    </lineage>
</organism>